<name>A0AAD5J9H0_ACENE</name>
<protein>
    <recommendedName>
        <fullName evidence="2">Glycerol-3-phosphate dehydrogenase NAD-dependent N-terminal domain-containing protein</fullName>
    </recommendedName>
</protein>
<organism evidence="3 4">
    <name type="scientific">Acer negundo</name>
    <name type="common">Box elder</name>
    <dbReference type="NCBI Taxonomy" id="4023"/>
    <lineage>
        <taxon>Eukaryota</taxon>
        <taxon>Viridiplantae</taxon>
        <taxon>Streptophyta</taxon>
        <taxon>Embryophyta</taxon>
        <taxon>Tracheophyta</taxon>
        <taxon>Spermatophyta</taxon>
        <taxon>Magnoliopsida</taxon>
        <taxon>eudicotyledons</taxon>
        <taxon>Gunneridae</taxon>
        <taxon>Pentapetalae</taxon>
        <taxon>rosids</taxon>
        <taxon>malvids</taxon>
        <taxon>Sapindales</taxon>
        <taxon>Sapindaceae</taxon>
        <taxon>Hippocastanoideae</taxon>
        <taxon>Acereae</taxon>
        <taxon>Acer</taxon>
    </lineage>
</organism>
<dbReference type="GO" id="GO:0005829">
    <property type="term" value="C:cytosol"/>
    <property type="evidence" value="ECO:0007669"/>
    <property type="project" value="TreeGrafter"/>
</dbReference>
<dbReference type="PANTHER" id="PTHR11728">
    <property type="entry name" value="GLYCEROL-3-PHOSPHATE DEHYDROGENASE"/>
    <property type="match status" value="1"/>
</dbReference>
<comment type="catalytic activity">
    <reaction evidence="1">
        <text>sn-glycerol 3-phosphate + NAD(+) = dihydroxyacetone phosphate + NADH + H(+)</text>
        <dbReference type="Rhea" id="RHEA:11092"/>
        <dbReference type="ChEBI" id="CHEBI:15378"/>
        <dbReference type="ChEBI" id="CHEBI:57540"/>
        <dbReference type="ChEBI" id="CHEBI:57597"/>
        <dbReference type="ChEBI" id="CHEBI:57642"/>
        <dbReference type="ChEBI" id="CHEBI:57945"/>
        <dbReference type="EC" id="1.1.1.8"/>
    </reaction>
</comment>
<proteinExistence type="predicted"/>
<reference evidence="3" key="2">
    <citation type="submission" date="2023-02" db="EMBL/GenBank/DDBJ databases">
        <authorList>
            <person name="Swenson N.G."/>
            <person name="Wegrzyn J.L."/>
            <person name="Mcevoy S.L."/>
        </authorList>
    </citation>
    <scope>NUCLEOTIDE SEQUENCE</scope>
    <source>
        <strain evidence="3">91603</strain>
        <tissue evidence="3">Leaf</tissue>
    </source>
</reference>
<accession>A0AAD5J9H0</accession>
<evidence type="ECO:0000256" key="1">
    <source>
        <dbReference type="ARBA" id="ARBA00048683"/>
    </source>
</evidence>
<dbReference type="GO" id="GO:0046168">
    <property type="term" value="P:glycerol-3-phosphate catabolic process"/>
    <property type="evidence" value="ECO:0007669"/>
    <property type="project" value="InterPro"/>
</dbReference>
<reference evidence="3" key="1">
    <citation type="journal article" date="2022" name="Plant J.">
        <title>Strategies of tolerance reflected in two North American maple genomes.</title>
        <authorList>
            <person name="McEvoy S.L."/>
            <person name="Sezen U.U."/>
            <person name="Trouern-Trend A."/>
            <person name="McMahon S.M."/>
            <person name="Schaberg P.G."/>
            <person name="Yang J."/>
            <person name="Wegrzyn J.L."/>
            <person name="Swenson N.G."/>
        </authorList>
    </citation>
    <scope>NUCLEOTIDE SEQUENCE</scope>
    <source>
        <strain evidence="3">91603</strain>
    </source>
</reference>
<dbReference type="EMBL" id="JAJSOW010000100">
    <property type="protein sequence ID" value="KAI9186155.1"/>
    <property type="molecule type" value="Genomic_DNA"/>
</dbReference>
<dbReference type="Proteomes" id="UP001064489">
    <property type="component" value="Chromosome 3"/>
</dbReference>
<evidence type="ECO:0000313" key="4">
    <source>
        <dbReference type="Proteomes" id="UP001064489"/>
    </source>
</evidence>
<dbReference type="Gene3D" id="3.40.50.720">
    <property type="entry name" value="NAD(P)-binding Rossmann-like Domain"/>
    <property type="match status" value="1"/>
</dbReference>
<keyword evidence="4" id="KW-1185">Reference proteome</keyword>
<comment type="caution">
    <text evidence="3">The sequence shown here is derived from an EMBL/GenBank/DDBJ whole genome shotgun (WGS) entry which is preliminary data.</text>
</comment>
<dbReference type="InterPro" id="IPR036291">
    <property type="entry name" value="NAD(P)-bd_dom_sf"/>
</dbReference>
<dbReference type="PANTHER" id="PTHR11728:SF1">
    <property type="entry name" value="GLYCEROL-3-PHOSPHATE DEHYDROGENASE [NAD(+)] 2, CHLOROPLASTIC"/>
    <property type="match status" value="1"/>
</dbReference>
<dbReference type="GO" id="GO:0141152">
    <property type="term" value="F:glycerol-3-phosphate dehydrogenase (NAD+) activity"/>
    <property type="evidence" value="ECO:0007669"/>
    <property type="project" value="UniProtKB-EC"/>
</dbReference>
<feature type="domain" description="Glycerol-3-phosphate dehydrogenase NAD-dependent N-terminal" evidence="2">
    <location>
        <begin position="8"/>
        <end position="100"/>
    </location>
</feature>
<dbReference type="SUPFAM" id="SSF51735">
    <property type="entry name" value="NAD(P)-binding Rossmann-fold domains"/>
    <property type="match status" value="1"/>
</dbReference>
<dbReference type="GO" id="GO:0051287">
    <property type="term" value="F:NAD binding"/>
    <property type="evidence" value="ECO:0007669"/>
    <property type="project" value="InterPro"/>
</dbReference>
<dbReference type="AlphaFoldDB" id="A0AAD5J9H0"/>
<evidence type="ECO:0000313" key="3">
    <source>
        <dbReference type="EMBL" id="KAI9186155.1"/>
    </source>
</evidence>
<evidence type="ECO:0000259" key="2">
    <source>
        <dbReference type="Pfam" id="PF01210"/>
    </source>
</evidence>
<gene>
    <name evidence="3" type="ORF">LWI28_014219</name>
</gene>
<dbReference type="Pfam" id="PF01210">
    <property type="entry name" value="NAD_Gly3P_dh_N"/>
    <property type="match status" value="1"/>
</dbReference>
<dbReference type="InterPro" id="IPR011128">
    <property type="entry name" value="G3P_DH_NAD-dep_N"/>
</dbReference>
<sequence>MAAHVANKKNQLEVYVLVCDPLVCQSINETHCNRRYFPAHKLPDNVIATTDAKVALLGADYCLHSVPVQGIADYVDPGLPFISLCKGLELNTLRMMSHIIPKP</sequence>